<comment type="subcellular location">
    <subcellularLocation>
        <location evidence="6">Cell membrane</location>
        <topology evidence="6">Multi-pass membrane protein</topology>
    </subcellularLocation>
    <subcellularLocation>
        <location evidence="1">Membrane</location>
        <topology evidence="1">Multi-pass membrane protein</topology>
    </subcellularLocation>
</comment>
<protein>
    <recommendedName>
        <fullName evidence="6">Biotin transporter</fullName>
    </recommendedName>
</protein>
<dbReference type="Gene3D" id="1.10.1760.20">
    <property type="match status" value="1"/>
</dbReference>
<feature type="domain" description="Major facilitator superfamily (MFS) profile" evidence="8">
    <location>
        <begin position="49"/>
        <end position="191"/>
    </location>
</feature>
<dbReference type="InterPro" id="IPR020846">
    <property type="entry name" value="MFS_dom"/>
</dbReference>
<dbReference type="PROSITE" id="PS50850">
    <property type="entry name" value="MFS"/>
    <property type="match status" value="1"/>
</dbReference>
<feature type="transmembrane region" description="Helical" evidence="7">
    <location>
        <begin position="99"/>
        <end position="116"/>
    </location>
</feature>
<dbReference type="PROSITE" id="PS00216">
    <property type="entry name" value="SUGAR_TRANSPORT_1"/>
    <property type="match status" value="1"/>
</dbReference>
<keyword evidence="4 7" id="KW-1133">Transmembrane helix</keyword>
<organism evidence="9 10">
    <name type="scientific">Tsukamurella soli</name>
    <dbReference type="NCBI Taxonomy" id="644556"/>
    <lineage>
        <taxon>Bacteria</taxon>
        <taxon>Bacillati</taxon>
        <taxon>Actinomycetota</taxon>
        <taxon>Actinomycetes</taxon>
        <taxon>Mycobacteriales</taxon>
        <taxon>Tsukamurellaceae</taxon>
        <taxon>Tsukamurella</taxon>
    </lineage>
</organism>
<keyword evidence="6" id="KW-1003">Cell membrane</keyword>
<feature type="transmembrane region" description="Helical" evidence="7">
    <location>
        <begin position="20"/>
        <end position="40"/>
    </location>
</feature>
<keyword evidence="6" id="KW-0813">Transport</keyword>
<evidence type="ECO:0000256" key="4">
    <source>
        <dbReference type="ARBA" id="ARBA00022989"/>
    </source>
</evidence>
<comment type="caution">
    <text evidence="9">The sequence shown here is derived from an EMBL/GenBank/DDBJ whole genome shotgun (WGS) entry which is preliminary data.</text>
</comment>
<keyword evidence="3 7" id="KW-0812">Transmembrane</keyword>
<name>A0ABP8JQL4_9ACTN</name>
<evidence type="ECO:0000256" key="2">
    <source>
        <dbReference type="ARBA" id="ARBA00010692"/>
    </source>
</evidence>
<dbReference type="EMBL" id="BAABFR010000037">
    <property type="protein sequence ID" value="GAA4394234.1"/>
    <property type="molecule type" value="Genomic_DNA"/>
</dbReference>
<evidence type="ECO:0000256" key="7">
    <source>
        <dbReference type="SAM" id="Phobius"/>
    </source>
</evidence>
<comment type="similarity">
    <text evidence="2 6">Belongs to the BioY family.</text>
</comment>
<dbReference type="PIRSF" id="PIRSF016661">
    <property type="entry name" value="BioY"/>
    <property type="match status" value="1"/>
</dbReference>
<evidence type="ECO:0000313" key="9">
    <source>
        <dbReference type="EMBL" id="GAA4394234.1"/>
    </source>
</evidence>
<dbReference type="Pfam" id="PF02632">
    <property type="entry name" value="BioY"/>
    <property type="match status" value="1"/>
</dbReference>
<evidence type="ECO:0000256" key="1">
    <source>
        <dbReference type="ARBA" id="ARBA00004141"/>
    </source>
</evidence>
<dbReference type="InterPro" id="IPR003784">
    <property type="entry name" value="BioY"/>
</dbReference>
<reference evidence="10" key="1">
    <citation type="journal article" date="2019" name="Int. J. Syst. Evol. Microbiol.">
        <title>The Global Catalogue of Microorganisms (GCM) 10K type strain sequencing project: providing services to taxonomists for standard genome sequencing and annotation.</title>
        <authorList>
            <consortium name="The Broad Institute Genomics Platform"/>
            <consortium name="The Broad Institute Genome Sequencing Center for Infectious Disease"/>
            <person name="Wu L."/>
            <person name="Ma J."/>
        </authorList>
    </citation>
    <scope>NUCLEOTIDE SEQUENCE [LARGE SCALE GENOMIC DNA]</scope>
    <source>
        <strain evidence="10">JCM 17688</strain>
    </source>
</reference>
<proteinExistence type="inferred from homology"/>
<dbReference type="Proteomes" id="UP001500635">
    <property type="component" value="Unassembled WGS sequence"/>
</dbReference>
<evidence type="ECO:0000256" key="5">
    <source>
        <dbReference type="ARBA" id="ARBA00023136"/>
    </source>
</evidence>
<dbReference type="InterPro" id="IPR005829">
    <property type="entry name" value="Sugar_transporter_CS"/>
</dbReference>
<keyword evidence="10" id="KW-1185">Reference proteome</keyword>
<gene>
    <name evidence="9" type="ORF">GCM10023147_25900</name>
</gene>
<feature type="transmembrane region" description="Helical" evidence="7">
    <location>
        <begin position="168"/>
        <end position="186"/>
    </location>
</feature>
<dbReference type="PANTHER" id="PTHR34295:SF1">
    <property type="entry name" value="BIOTIN TRANSPORTER BIOY"/>
    <property type="match status" value="1"/>
</dbReference>
<feature type="transmembrane region" description="Helical" evidence="7">
    <location>
        <begin position="123"/>
        <end position="148"/>
    </location>
</feature>
<accession>A0ABP8JQL4</accession>
<dbReference type="PANTHER" id="PTHR34295">
    <property type="entry name" value="BIOTIN TRANSPORTER BIOY"/>
    <property type="match status" value="1"/>
</dbReference>
<dbReference type="RefSeq" id="WP_344996269.1">
    <property type="nucleotide sequence ID" value="NZ_BAABFR010000037.1"/>
</dbReference>
<evidence type="ECO:0000256" key="3">
    <source>
        <dbReference type="ARBA" id="ARBA00022692"/>
    </source>
</evidence>
<evidence type="ECO:0000256" key="6">
    <source>
        <dbReference type="PIRNR" id="PIRNR016661"/>
    </source>
</evidence>
<keyword evidence="5 6" id="KW-0472">Membrane</keyword>
<sequence length="191" mass="19357">MFNRRTHAELGGSVSPRDLALIAMFAALMAVLAVPGGISFGGATPITLQTLGFMLAATLLGAPRGAISVLVYVVLIVVGLPIGAGGSGGISVITGPSGGYLIGSIVGALVTGLLVDRFGRRNVAVLLSANVIGMMVVVYAVGIPWQAWRVGSGLFAVVSSSVQFLPGDLIKVVVTALVTATVVRAYPKILT</sequence>
<evidence type="ECO:0000259" key="8">
    <source>
        <dbReference type="PROSITE" id="PS50850"/>
    </source>
</evidence>
<evidence type="ECO:0000313" key="10">
    <source>
        <dbReference type="Proteomes" id="UP001500635"/>
    </source>
</evidence>